<protein>
    <submittedName>
        <fullName evidence="3">Uncharacterized protein</fullName>
    </submittedName>
</protein>
<comment type="caution">
    <text evidence="3">The sequence shown here is derived from an EMBL/GenBank/DDBJ whole genome shotgun (WGS) entry which is preliminary data.</text>
</comment>
<feature type="chain" id="PRO_5045594199" evidence="2">
    <location>
        <begin position="17"/>
        <end position="195"/>
    </location>
</feature>
<keyword evidence="4" id="KW-1185">Reference proteome</keyword>
<accession>A0ABR1LHA4</accession>
<sequence>MLLLLLLPSAPRVARHFVQSFDLFPVAPSWDGDSTGRGFLHNARTTLAGGFLTNASSSPFFIVITITNVHIPLLFVACATTWLVRPERWRSEENHRAAKEASQLKGMRRKFVETWYNQSNIIVINAPRLIGLPGHGLFSLRGLLYCDNGRVSKHASGGATAAAAVQIDWRASGSQPQADGLPRGNRLETGVKASS</sequence>
<organism evidence="3 4">
    <name type="scientific">Phyllosticta citricarpa</name>
    <dbReference type="NCBI Taxonomy" id="55181"/>
    <lineage>
        <taxon>Eukaryota</taxon>
        <taxon>Fungi</taxon>
        <taxon>Dikarya</taxon>
        <taxon>Ascomycota</taxon>
        <taxon>Pezizomycotina</taxon>
        <taxon>Dothideomycetes</taxon>
        <taxon>Dothideomycetes incertae sedis</taxon>
        <taxon>Botryosphaeriales</taxon>
        <taxon>Phyllostictaceae</taxon>
        <taxon>Phyllosticta</taxon>
    </lineage>
</organism>
<evidence type="ECO:0000256" key="2">
    <source>
        <dbReference type="SAM" id="SignalP"/>
    </source>
</evidence>
<dbReference type="Proteomes" id="UP001365128">
    <property type="component" value="Unassembled WGS sequence"/>
</dbReference>
<evidence type="ECO:0000313" key="3">
    <source>
        <dbReference type="EMBL" id="KAK7534584.1"/>
    </source>
</evidence>
<feature type="signal peptide" evidence="2">
    <location>
        <begin position="1"/>
        <end position="16"/>
    </location>
</feature>
<name>A0ABR1LHA4_9PEZI</name>
<keyword evidence="2" id="KW-0732">Signal</keyword>
<feature type="region of interest" description="Disordered" evidence="1">
    <location>
        <begin position="173"/>
        <end position="195"/>
    </location>
</feature>
<proteinExistence type="predicted"/>
<dbReference type="EMBL" id="JBBPDW010000042">
    <property type="protein sequence ID" value="KAK7534584.1"/>
    <property type="molecule type" value="Genomic_DNA"/>
</dbReference>
<gene>
    <name evidence="3" type="ORF">IWX46DRAFT_584338</name>
</gene>
<reference evidence="3 4" key="1">
    <citation type="submission" date="2024-04" db="EMBL/GenBank/DDBJ databases">
        <title>Phyllosticta paracitricarpa is synonymous to the EU quarantine fungus P. citricarpa based on phylogenomic analyses.</title>
        <authorList>
            <consortium name="Lawrence Berkeley National Laboratory"/>
            <person name="Van Ingen-Buijs V.A."/>
            <person name="Van Westerhoven A.C."/>
            <person name="Haridas S."/>
            <person name="Skiadas P."/>
            <person name="Martin F."/>
            <person name="Groenewald J.Z."/>
            <person name="Crous P.W."/>
            <person name="Seidl M.F."/>
        </authorList>
    </citation>
    <scope>NUCLEOTIDE SEQUENCE [LARGE SCALE GENOMIC DNA]</scope>
    <source>
        <strain evidence="3 4">CBS 122670</strain>
    </source>
</reference>
<evidence type="ECO:0000256" key="1">
    <source>
        <dbReference type="SAM" id="MobiDB-lite"/>
    </source>
</evidence>
<evidence type="ECO:0000313" key="4">
    <source>
        <dbReference type="Proteomes" id="UP001365128"/>
    </source>
</evidence>